<dbReference type="EMBL" id="WNWQ01000181">
    <property type="protein sequence ID" value="KAE9975311.1"/>
    <property type="molecule type" value="Genomic_DNA"/>
</dbReference>
<evidence type="ECO:0000313" key="4">
    <source>
        <dbReference type="EMBL" id="KAE9975311.1"/>
    </source>
</evidence>
<dbReference type="Proteomes" id="UP000433883">
    <property type="component" value="Unassembled WGS sequence"/>
</dbReference>
<dbReference type="AlphaFoldDB" id="A0A8H3Z0A3"/>
<dbReference type="InterPro" id="IPR013083">
    <property type="entry name" value="Znf_RING/FYVE/PHD"/>
</dbReference>
<accession>A0A8H3Z0A3</accession>
<dbReference type="Gene3D" id="3.30.40.10">
    <property type="entry name" value="Zinc/RING finger domain, C3HC4 (zinc finger)"/>
    <property type="match status" value="1"/>
</dbReference>
<dbReference type="InterPro" id="IPR001841">
    <property type="entry name" value="Znf_RING"/>
</dbReference>
<feature type="domain" description="RING-type" evidence="3">
    <location>
        <begin position="12"/>
        <end position="61"/>
    </location>
</feature>
<keyword evidence="1" id="KW-0863">Zinc-finger</keyword>
<name>A0A8H3Z0A3_VENIN</name>
<feature type="compositionally biased region" description="Acidic residues" evidence="2">
    <location>
        <begin position="306"/>
        <end position="324"/>
    </location>
</feature>
<dbReference type="GO" id="GO:0008270">
    <property type="term" value="F:zinc ion binding"/>
    <property type="evidence" value="ECO:0007669"/>
    <property type="project" value="UniProtKB-KW"/>
</dbReference>
<protein>
    <recommendedName>
        <fullName evidence="3">RING-type domain-containing protein</fullName>
    </recommendedName>
</protein>
<keyword evidence="1" id="KW-0479">Metal-binding</keyword>
<feature type="compositionally biased region" description="Acidic residues" evidence="2">
    <location>
        <begin position="429"/>
        <end position="439"/>
    </location>
</feature>
<comment type="caution">
    <text evidence="4">The sequence shown here is derived from an EMBL/GenBank/DDBJ whole genome shotgun (WGS) entry which is preliminary data.</text>
</comment>
<evidence type="ECO:0000256" key="2">
    <source>
        <dbReference type="SAM" id="MobiDB-lite"/>
    </source>
</evidence>
<dbReference type="Pfam" id="PF13639">
    <property type="entry name" value="zf-RING_2"/>
    <property type="match status" value="1"/>
</dbReference>
<reference evidence="4 5" key="1">
    <citation type="submission" date="2019-11" db="EMBL/GenBank/DDBJ databases">
        <title>Venturia inaequalis Genome Resource.</title>
        <authorList>
            <person name="Lichtner F.J."/>
        </authorList>
    </citation>
    <scope>NUCLEOTIDE SEQUENCE [LARGE SCALE GENOMIC DNA]</scope>
    <source>
        <strain evidence="4">Bline_iso_100314</strain>
    </source>
</reference>
<gene>
    <name evidence="4" type="ORF">BLS_002681</name>
</gene>
<feature type="region of interest" description="Disordered" evidence="2">
    <location>
        <begin position="298"/>
        <end position="324"/>
    </location>
</feature>
<sequence length="619" mass="66876">MANSAKIGKNACGICNLPTGHANSSGTLEDLVKLPCTHIFGDKCISAWLKAQEYGHCPTCHVDCAKDFVDTWRLLKETASVGESLGAGVKEEGGDEHVEATSFGGLETAKLDVKKNEIDDENEDDPIDEINEAAIIEGLIEVGEPDIEQPVSGDETKETTGSIDARIEASAVEIIRAEPPAIDNQIEEETIDSINETAGIKGRIEDPEIENLDAEQNDIGIKTEDTAPIAGDVENNIGNNEETAQAVVQHTIEDHEDASNLEDAGTTTVEKIVETIEHPRDDTEATLINETVEMVNEEAPLAQEPSTDEPESVEDNSAEDQANDDAEVEGLEIIAEVSAEDEASGNEVEELEGTDNVEFADEIEESIEGAEGAVQDIIDEGFIDEDITLVADIGVANDFKNGAVAEAVLADEGLTKEALGEEAVEELAVDTEANDESTAQEEVAGENPAEETAGENGGGPTWGTAQENPELQAARSLHFFRTHGYGDQYRTELEASRNAAGRSTRNMVSAFNVKAHPLPEGGERALVSKNIQVWAKYLHALKLKSLDELKTTRSRKFRVDIAGWYAKQREDFFEQLDKNLESQNQDGPDVEAVEVAENLLKTGDAEKIKELESILASLE</sequence>
<proteinExistence type="predicted"/>
<evidence type="ECO:0000256" key="1">
    <source>
        <dbReference type="PROSITE-ProRule" id="PRU00175"/>
    </source>
</evidence>
<keyword evidence="1" id="KW-0862">Zinc</keyword>
<evidence type="ECO:0000259" key="3">
    <source>
        <dbReference type="PROSITE" id="PS50089"/>
    </source>
</evidence>
<feature type="region of interest" description="Disordered" evidence="2">
    <location>
        <begin position="429"/>
        <end position="466"/>
    </location>
</feature>
<dbReference type="PROSITE" id="PS50089">
    <property type="entry name" value="ZF_RING_2"/>
    <property type="match status" value="1"/>
</dbReference>
<evidence type="ECO:0000313" key="5">
    <source>
        <dbReference type="Proteomes" id="UP000433883"/>
    </source>
</evidence>
<dbReference type="SUPFAM" id="SSF57850">
    <property type="entry name" value="RING/U-box"/>
    <property type="match status" value="1"/>
</dbReference>
<organism evidence="4 5">
    <name type="scientific">Venturia inaequalis</name>
    <name type="common">Apple scab fungus</name>
    <dbReference type="NCBI Taxonomy" id="5025"/>
    <lineage>
        <taxon>Eukaryota</taxon>
        <taxon>Fungi</taxon>
        <taxon>Dikarya</taxon>
        <taxon>Ascomycota</taxon>
        <taxon>Pezizomycotina</taxon>
        <taxon>Dothideomycetes</taxon>
        <taxon>Pleosporomycetidae</taxon>
        <taxon>Venturiales</taxon>
        <taxon>Venturiaceae</taxon>
        <taxon>Venturia</taxon>
    </lineage>
</organism>